<feature type="region of interest" description="Disordered" evidence="1">
    <location>
        <begin position="125"/>
        <end position="207"/>
    </location>
</feature>
<gene>
    <name evidence="3" type="ORF">MENT_LOCUS33933</name>
</gene>
<evidence type="ECO:0000259" key="2">
    <source>
        <dbReference type="Pfam" id="PF14214"/>
    </source>
</evidence>
<dbReference type="InterPro" id="IPR038765">
    <property type="entry name" value="Papain-like_cys_pep_sf"/>
</dbReference>
<organism evidence="3 4">
    <name type="scientific">Meloidogyne enterolobii</name>
    <name type="common">Root-knot nematode worm</name>
    <name type="synonym">Meloidogyne mayaguensis</name>
    <dbReference type="NCBI Taxonomy" id="390850"/>
    <lineage>
        <taxon>Eukaryota</taxon>
        <taxon>Metazoa</taxon>
        <taxon>Ecdysozoa</taxon>
        <taxon>Nematoda</taxon>
        <taxon>Chromadorea</taxon>
        <taxon>Rhabditida</taxon>
        <taxon>Tylenchina</taxon>
        <taxon>Tylenchomorpha</taxon>
        <taxon>Tylenchoidea</taxon>
        <taxon>Meloidogynidae</taxon>
        <taxon>Meloidogyninae</taxon>
        <taxon>Meloidogyne</taxon>
    </lineage>
</organism>
<proteinExistence type="predicted"/>
<dbReference type="Proteomes" id="UP000580250">
    <property type="component" value="Unassembled WGS sequence"/>
</dbReference>
<feature type="compositionally biased region" description="Polar residues" evidence="1">
    <location>
        <begin position="18"/>
        <end position="34"/>
    </location>
</feature>
<feature type="compositionally biased region" description="Low complexity" evidence="1">
    <location>
        <begin position="147"/>
        <end position="165"/>
    </location>
</feature>
<feature type="compositionally biased region" description="Polar residues" evidence="1">
    <location>
        <begin position="137"/>
        <end position="146"/>
    </location>
</feature>
<dbReference type="SUPFAM" id="SSF54001">
    <property type="entry name" value="Cysteine proteinases"/>
    <property type="match status" value="1"/>
</dbReference>
<feature type="domain" description="Helitron helicase-like" evidence="2">
    <location>
        <begin position="884"/>
        <end position="1071"/>
    </location>
</feature>
<comment type="caution">
    <text evidence="3">The sequence shown here is derived from an EMBL/GenBank/DDBJ whole genome shotgun (WGS) entry which is preliminary data.</text>
</comment>
<evidence type="ECO:0000313" key="3">
    <source>
        <dbReference type="EMBL" id="CAD2181771.1"/>
    </source>
</evidence>
<sequence>MPTRQELKRRKNHERRSNPNSSLQSSDQSVQPEQTDQHIDLGTQNCPLQGNDQSVQQEQSEHYTRPHIQNTSMDVETINDNVCSPGKPSSSGRFTFSAQDIDENANIESLVEPLTPLSISSEVCVPRKSRKTRDSSVESMDTQSIASTIRSASVFSSSSIESQSSTNKGGRPRKNTRKGVGGRPRKTVTPDIAQNNTENLQDNENSINENTEQVLPNDERNINFSTLNTLDFAVTRTNDRTSICRRAAMPLYERDDNNRGPRGIEVLWNKLSEWPNESFIFAYLCYLAKVSGKKVIVVDPVITDPDPVLTDQLGNISYADFAYQTEQEGDVQIVLLPVHLPGHWTIIIFDREFGFYFFDSLPTDPNILSENHRNYHPDRMPRLMNILSQLTNTSEELIHLATYATNEYTLQRDGFSCGYFICLYAEAWLFNNRNLKFNNFNINTEKKRILWHLNQLYSGDNVEYHPRNEHEQSNIRVTPIHNLPSTSLSTPRMSTRASTRASSTNLTPVISNITVATPKGEQVLPVKRQGRGCLRHKGMGCASFKAGHFPEYYNSGQFGDKTCQHCDNRLLRAEKCLSCTDGRVRLDPLKEYPHDYARLVTGESMDSKEYIRDESKYNTLFAFGSLSVGRQNAPTGGPMPVLLNGEFARRIGSLTAADHQIPSFDQLYILDSKDATEHRMNNTSFADWNKKNPHLFHVLDKLIRAYHPMAEILKNSYEFYKDIVQNSPENLKNFKVILVEDKNAPAAIQDPNLHPRQVNLPTQNESTVFAIWSSNTDEHTADEPPPLRGIWITEKGKVTTLWPDHSMTDPILYPCMFLLGDEGYSKDIPYIKVAKKANNAKEDFDSDKSETGSIAESDCGSVDVYGDEPSRSRPNLSIRAFYRYRFGIRYPENESYHHIWSTGGGLGQRFALDIAARIDSQVFEYLRQPSMDLRFDIPKRLVDYFAKHSGKSSANKVGHVVLFRSNMPGFRAYFKKNYKSACTIINRKRKRGCAMFMFTFTSNPKWPEMKNELYPNGQSLIDRPDIVMRFYADKVREVHKDLNERQIFGKQLGYAESMEFQKRGGPHFHRVMATDIPAIPEIIQDYIFAHIPPLPDKDDNSPRAEAERRLRDLVIKYQLHDCKPDLCGNKDKNGKCSKYFPYDYSDKTILFDDKPAVHYRPSPEDGGETVLINKSGVPTEYTNAHVAPYNPFILMKYETHHNVAFCYGEKTNMKYTMKYPLKGPTFQYIQVQGDMVDIDEPAHYAQMYYRSANEAYARIHSMPYVRLSNTVYGMVIHLPGEQILFFQQSQAAAVAAGIPGNLPKTMLTEYWEQWKEGKSWQFVNKKWIFADDAIIKNMLYEHMPEKYWFDNKGKMWKKRINKRDVIGLIHPRPFPQDQELFALYLLLRHFPGDPEALKDVNGVLCTTFAEAARLRGLLSDDMFGKEHWRRPHISRHPVKCDTCMYRYWSSEIRAMLANCGKDLLII</sequence>
<feature type="compositionally biased region" description="Polar residues" evidence="1">
    <location>
        <begin position="42"/>
        <end position="58"/>
    </location>
</feature>
<dbReference type="InterPro" id="IPR025476">
    <property type="entry name" value="Helitron_helicase-like"/>
</dbReference>
<dbReference type="PANTHER" id="PTHR45786">
    <property type="entry name" value="DNA BINDING PROTEIN-LIKE"/>
    <property type="match status" value="1"/>
</dbReference>
<evidence type="ECO:0000313" key="4">
    <source>
        <dbReference type="Proteomes" id="UP000580250"/>
    </source>
</evidence>
<dbReference type="Pfam" id="PF14214">
    <property type="entry name" value="Helitron_like_N"/>
    <property type="match status" value="1"/>
</dbReference>
<feature type="compositionally biased region" description="Polar residues" evidence="1">
    <location>
        <begin position="192"/>
        <end position="207"/>
    </location>
</feature>
<feature type="region of interest" description="Disordered" evidence="1">
    <location>
        <begin position="1"/>
        <end position="72"/>
    </location>
</feature>
<protein>
    <recommendedName>
        <fullName evidence="2">Helitron helicase-like domain-containing protein</fullName>
    </recommendedName>
</protein>
<dbReference type="EMBL" id="CAJEWN010000410">
    <property type="protein sequence ID" value="CAD2181771.1"/>
    <property type="molecule type" value="Genomic_DNA"/>
</dbReference>
<reference evidence="3 4" key="1">
    <citation type="submission" date="2020-08" db="EMBL/GenBank/DDBJ databases">
        <authorList>
            <person name="Koutsovoulos G."/>
            <person name="Danchin GJ E."/>
        </authorList>
    </citation>
    <scope>NUCLEOTIDE SEQUENCE [LARGE SCALE GENOMIC DNA]</scope>
</reference>
<dbReference type="Gene3D" id="3.40.395.10">
    <property type="entry name" value="Adenoviral Proteinase, Chain A"/>
    <property type="match status" value="1"/>
</dbReference>
<accession>A0A6V7W628</accession>
<evidence type="ECO:0000256" key="1">
    <source>
        <dbReference type="SAM" id="MobiDB-lite"/>
    </source>
</evidence>
<name>A0A6V7W628_MELEN</name>
<dbReference type="PANTHER" id="PTHR45786:SF74">
    <property type="entry name" value="ATP-DEPENDENT DNA HELICASE"/>
    <property type="match status" value="1"/>
</dbReference>
<dbReference type="OrthoDB" id="10055660at2759"/>